<organism evidence="2 3">
    <name type="scientific">Araneus ventricosus</name>
    <name type="common">Orbweaver spider</name>
    <name type="synonym">Epeira ventricosa</name>
    <dbReference type="NCBI Taxonomy" id="182803"/>
    <lineage>
        <taxon>Eukaryota</taxon>
        <taxon>Metazoa</taxon>
        <taxon>Ecdysozoa</taxon>
        <taxon>Arthropoda</taxon>
        <taxon>Chelicerata</taxon>
        <taxon>Arachnida</taxon>
        <taxon>Araneae</taxon>
        <taxon>Araneomorphae</taxon>
        <taxon>Entelegynae</taxon>
        <taxon>Araneoidea</taxon>
        <taxon>Araneidae</taxon>
        <taxon>Araneus</taxon>
    </lineage>
</organism>
<proteinExistence type="predicted"/>
<reference evidence="2 3" key="1">
    <citation type="journal article" date="2019" name="Sci. Rep.">
        <title>Orb-weaving spider Araneus ventricosus genome elucidates the spidroin gene catalogue.</title>
        <authorList>
            <person name="Kono N."/>
            <person name="Nakamura H."/>
            <person name="Ohtoshi R."/>
            <person name="Moran D.A.P."/>
            <person name="Shinohara A."/>
            <person name="Yoshida Y."/>
            <person name="Fujiwara M."/>
            <person name="Mori M."/>
            <person name="Tomita M."/>
            <person name="Arakawa K."/>
        </authorList>
    </citation>
    <scope>NUCLEOTIDE SEQUENCE [LARGE SCALE GENOMIC DNA]</scope>
</reference>
<evidence type="ECO:0000313" key="2">
    <source>
        <dbReference type="EMBL" id="GBN08391.1"/>
    </source>
</evidence>
<evidence type="ECO:0000256" key="1">
    <source>
        <dbReference type="SAM" id="MobiDB-lite"/>
    </source>
</evidence>
<feature type="region of interest" description="Disordered" evidence="1">
    <location>
        <begin position="48"/>
        <end position="70"/>
    </location>
</feature>
<gene>
    <name evidence="2" type="ORF">AVEN_84220_1</name>
</gene>
<dbReference type="EMBL" id="BGPR01005260">
    <property type="protein sequence ID" value="GBN08391.1"/>
    <property type="molecule type" value="Genomic_DNA"/>
</dbReference>
<dbReference type="Proteomes" id="UP000499080">
    <property type="component" value="Unassembled WGS sequence"/>
</dbReference>
<comment type="caution">
    <text evidence="2">The sequence shown here is derived from an EMBL/GenBank/DDBJ whole genome shotgun (WGS) entry which is preliminary data.</text>
</comment>
<accession>A0A4Y2L169</accession>
<sequence length="106" mass="11936">MRAHKTRNRLLAAIFSSQYIGTFFTVSSPPVFVDDDMGRQWLRAVNHSTIQRQHSPGNRPDVLGTPDPELANQRHAMSKDKHVPVVIILCRHRPSLGHSHPTPLGQ</sequence>
<dbReference type="AlphaFoldDB" id="A0A4Y2L169"/>
<keyword evidence="3" id="KW-1185">Reference proteome</keyword>
<name>A0A4Y2L169_ARAVE</name>
<evidence type="ECO:0000313" key="3">
    <source>
        <dbReference type="Proteomes" id="UP000499080"/>
    </source>
</evidence>
<protein>
    <submittedName>
        <fullName evidence="2">Uncharacterized protein</fullName>
    </submittedName>
</protein>